<dbReference type="InterPro" id="IPR018298">
    <property type="entry name" value="Adrenodoxin_Fe-S_BS"/>
</dbReference>
<dbReference type="RefSeq" id="WP_014103601.1">
    <property type="nucleotide sequence ID" value="NC_016026.1"/>
</dbReference>
<evidence type="ECO:0000256" key="2">
    <source>
        <dbReference type="ARBA" id="ARBA00022714"/>
    </source>
</evidence>
<name>G2KQ10_MICAA</name>
<evidence type="ECO:0000256" key="5">
    <source>
        <dbReference type="ARBA" id="ARBA00023014"/>
    </source>
</evidence>
<evidence type="ECO:0000256" key="6">
    <source>
        <dbReference type="ARBA" id="ARBA00034078"/>
    </source>
</evidence>
<dbReference type="InterPro" id="IPR001055">
    <property type="entry name" value="Adrenodoxin-like"/>
</dbReference>
<sequence>MPTMTFIMKDGTPKVVDAPNGLSVMEIAQKHDIEQIEGACGGSLACATCHVYVHPDWWDKVLPDTGDVSMEEEDMLDLAFDLQKTSRLSCQIMMRDELDGLVVALPGSNPAWS</sequence>
<evidence type="ECO:0000256" key="4">
    <source>
        <dbReference type="ARBA" id="ARBA00023004"/>
    </source>
</evidence>
<dbReference type="GO" id="GO:0046872">
    <property type="term" value="F:metal ion binding"/>
    <property type="evidence" value="ECO:0007669"/>
    <property type="project" value="UniProtKB-KW"/>
</dbReference>
<evidence type="ECO:0000313" key="8">
    <source>
        <dbReference type="EMBL" id="AEP10378.1"/>
    </source>
</evidence>
<dbReference type="eggNOG" id="COG0633">
    <property type="taxonomic scope" value="Bacteria"/>
</dbReference>
<protein>
    <submittedName>
        <fullName evidence="8">2Fe-2S iron-sulfur cluster binding domain protein</fullName>
    </submittedName>
</protein>
<dbReference type="GO" id="GO:0140647">
    <property type="term" value="P:P450-containing electron transport chain"/>
    <property type="evidence" value="ECO:0007669"/>
    <property type="project" value="InterPro"/>
</dbReference>
<dbReference type="SUPFAM" id="SSF54292">
    <property type="entry name" value="2Fe-2S ferredoxin-like"/>
    <property type="match status" value="1"/>
</dbReference>
<comment type="cofactor">
    <cofactor evidence="6">
        <name>[2Fe-2S] cluster</name>
        <dbReference type="ChEBI" id="CHEBI:190135"/>
    </cofactor>
</comment>
<evidence type="ECO:0000313" key="9">
    <source>
        <dbReference type="Proteomes" id="UP000009286"/>
    </source>
</evidence>
<keyword evidence="5" id="KW-0411">Iron-sulfur</keyword>
<keyword evidence="3" id="KW-0479">Metal-binding</keyword>
<dbReference type="GO" id="GO:0009055">
    <property type="term" value="F:electron transfer activity"/>
    <property type="evidence" value="ECO:0007669"/>
    <property type="project" value="TreeGrafter"/>
</dbReference>
<dbReference type="PANTHER" id="PTHR23426:SF65">
    <property type="entry name" value="FERREDOXIN-2, MITOCHONDRIAL"/>
    <property type="match status" value="1"/>
</dbReference>
<dbReference type="InterPro" id="IPR036010">
    <property type="entry name" value="2Fe-2S_ferredoxin-like_sf"/>
</dbReference>
<evidence type="ECO:0000259" key="7">
    <source>
        <dbReference type="PROSITE" id="PS51085"/>
    </source>
</evidence>
<comment type="similarity">
    <text evidence="1">Belongs to the adrenodoxin/putidaredoxin family.</text>
</comment>
<dbReference type="KEGG" id="mai:MICA_2070"/>
<dbReference type="InterPro" id="IPR001041">
    <property type="entry name" value="2Fe-2S_ferredoxin-type"/>
</dbReference>
<keyword evidence="4" id="KW-0408">Iron</keyword>
<dbReference type="EMBL" id="CP002382">
    <property type="protein sequence ID" value="AEP10378.1"/>
    <property type="molecule type" value="Genomic_DNA"/>
</dbReference>
<dbReference type="Pfam" id="PF00111">
    <property type="entry name" value="Fer2"/>
    <property type="match status" value="1"/>
</dbReference>
<organism evidence="8 9">
    <name type="scientific">Micavibrio aeruginosavorus (strain ARL-13)</name>
    <dbReference type="NCBI Taxonomy" id="856793"/>
    <lineage>
        <taxon>Bacteria</taxon>
        <taxon>Pseudomonadati</taxon>
        <taxon>Bdellovibrionota</taxon>
        <taxon>Bdellovibrionia</taxon>
        <taxon>Bdellovibrionales</taxon>
        <taxon>Pseudobdellovibrionaceae</taxon>
        <taxon>Micavibrio</taxon>
    </lineage>
</organism>
<dbReference type="OrthoDB" id="9799640at2"/>
<dbReference type="HOGENOM" id="CLU_082632_5_0_5"/>
<evidence type="ECO:0000256" key="1">
    <source>
        <dbReference type="ARBA" id="ARBA00010914"/>
    </source>
</evidence>
<feature type="domain" description="2Fe-2S ferredoxin-type" evidence="7">
    <location>
        <begin position="2"/>
        <end position="109"/>
    </location>
</feature>
<dbReference type="PANTHER" id="PTHR23426">
    <property type="entry name" value="FERREDOXIN/ADRENODOXIN"/>
    <property type="match status" value="1"/>
</dbReference>
<dbReference type="PROSITE" id="PS00814">
    <property type="entry name" value="ADX"/>
    <property type="match status" value="1"/>
</dbReference>
<dbReference type="STRING" id="856793.MICA_2070"/>
<reference evidence="8 9" key="1">
    <citation type="journal article" date="2011" name="BMC Genomics">
        <title>Genomic insights into an obligate epibiotic bacterial predator: Micavibrio aeruginosavorus ARL-13.</title>
        <authorList>
            <person name="Wang Z."/>
            <person name="Kadouri D."/>
            <person name="Wu M."/>
        </authorList>
    </citation>
    <scope>NUCLEOTIDE SEQUENCE [LARGE SCALE GENOMIC DNA]</scope>
    <source>
        <strain evidence="8 9">ARL-13</strain>
    </source>
</reference>
<dbReference type="Proteomes" id="UP000009286">
    <property type="component" value="Chromosome"/>
</dbReference>
<dbReference type="InterPro" id="IPR012675">
    <property type="entry name" value="Beta-grasp_dom_sf"/>
</dbReference>
<gene>
    <name evidence="8" type="ordered locus">MICA_2070</name>
</gene>
<dbReference type="GO" id="GO:0051537">
    <property type="term" value="F:2 iron, 2 sulfur cluster binding"/>
    <property type="evidence" value="ECO:0007669"/>
    <property type="project" value="UniProtKB-KW"/>
</dbReference>
<proteinExistence type="inferred from homology"/>
<accession>G2KQ10</accession>
<dbReference type="AlphaFoldDB" id="G2KQ10"/>
<evidence type="ECO:0000256" key="3">
    <source>
        <dbReference type="ARBA" id="ARBA00022723"/>
    </source>
</evidence>
<keyword evidence="9" id="KW-1185">Reference proteome</keyword>
<dbReference type="CDD" id="cd00207">
    <property type="entry name" value="fer2"/>
    <property type="match status" value="1"/>
</dbReference>
<dbReference type="Gene3D" id="3.10.20.30">
    <property type="match status" value="1"/>
</dbReference>
<keyword evidence="2" id="KW-0001">2Fe-2S</keyword>
<dbReference type="PROSITE" id="PS51085">
    <property type="entry name" value="2FE2S_FER_2"/>
    <property type="match status" value="1"/>
</dbReference>